<sequence>MSMYSGSIRMATGSTNAKDKSHATLLWGATGEQEWTAALTTGLVLVNNLSYRLLCNYFTEQSVMWAPPSPSELSEEAG</sequence>
<gene>
    <name evidence="1" type="ORF">SK128_012728</name>
</gene>
<keyword evidence="2" id="KW-1185">Reference proteome</keyword>
<dbReference type="EMBL" id="JAXCGZ010016986">
    <property type="protein sequence ID" value="KAK7069288.1"/>
    <property type="molecule type" value="Genomic_DNA"/>
</dbReference>
<accession>A0AAN8WVK8</accession>
<evidence type="ECO:0000313" key="1">
    <source>
        <dbReference type="EMBL" id="KAK7069288.1"/>
    </source>
</evidence>
<reference evidence="1 2" key="1">
    <citation type="submission" date="2023-11" db="EMBL/GenBank/DDBJ databases">
        <title>Halocaridina rubra genome assembly.</title>
        <authorList>
            <person name="Smith C."/>
        </authorList>
    </citation>
    <scope>NUCLEOTIDE SEQUENCE [LARGE SCALE GENOMIC DNA]</scope>
    <source>
        <strain evidence="1">EP-1</strain>
        <tissue evidence="1">Whole</tissue>
    </source>
</reference>
<evidence type="ECO:0000313" key="2">
    <source>
        <dbReference type="Proteomes" id="UP001381693"/>
    </source>
</evidence>
<proteinExistence type="predicted"/>
<name>A0AAN8WVK8_HALRR</name>
<dbReference type="AlphaFoldDB" id="A0AAN8WVK8"/>
<protein>
    <submittedName>
        <fullName evidence="1">Uncharacterized protein</fullName>
    </submittedName>
</protein>
<comment type="caution">
    <text evidence="1">The sequence shown here is derived from an EMBL/GenBank/DDBJ whole genome shotgun (WGS) entry which is preliminary data.</text>
</comment>
<organism evidence="1 2">
    <name type="scientific">Halocaridina rubra</name>
    <name type="common">Hawaiian red shrimp</name>
    <dbReference type="NCBI Taxonomy" id="373956"/>
    <lineage>
        <taxon>Eukaryota</taxon>
        <taxon>Metazoa</taxon>
        <taxon>Ecdysozoa</taxon>
        <taxon>Arthropoda</taxon>
        <taxon>Crustacea</taxon>
        <taxon>Multicrustacea</taxon>
        <taxon>Malacostraca</taxon>
        <taxon>Eumalacostraca</taxon>
        <taxon>Eucarida</taxon>
        <taxon>Decapoda</taxon>
        <taxon>Pleocyemata</taxon>
        <taxon>Caridea</taxon>
        <taxon>Atyoidea</taxon>
        <taxon>Atyidae</taxon>
        <taxon>Halocaridina</taxon>
    </lineage>
</organism>
<dbReference type="Proteomes" id="UP001381693">
    <property type="component" value="Unassembled WGS sequence"/>
</dbReference>